<gene>
    <name evidence="6" type="ORF">BCV69DRAFT_281081</name>
</gene>
<keyword evidence="7" id="KW-1185">Reference proteome</keyword>
<dbReference type="GO" id="GO:0008270">
    <property type="term" value="F:zinc ion binding"/>
    <property type="evidence" value="ECO:0007669"/>
    <property type="project" value="UniProtKB-KW"/>
</dbReference>
<sequence length="79" mass="8348">MVGCDNDECPYEWFHLSCLGMTEPPADNRQWFCQDCSQAKSGGGIAGRADVAPSAIKAGRKSGGRKSQGATVGTNGKKR</sequence>
<dbReference type="RefSeq" id="XP_025349244.1">
    <property type="nucleotide sequence ID" value="XM_025491853.1"/>
</dbReference>
<evidence type="ECO:0000256" key="3">
    <source>
        <dbReference type="ARBA" id="ARBA00022833"/>
    </source>
</evidence>
<dbReference type="STRING" id="1684307.A0A316UB57"/>
<protein>
    <recommendedName>
        <fullName evidence="5">PHD-type domain-containing protein</fullName>
    </recommendedName>
</protein>
<dbReference type="InterPro" id="IPR028651">
    <property type="entry name" value="ING_fam"/>
</dbReference>
<dbReference type="OrthoDB" id="5411773at2759"/>
<evidence type="ECO:0000256" key="4">
    <source>
        <dbReference type="SAM" id="MobiDB-lite"/>
    </source>
</evidence>
<feature type="compositionally biased region" description="Polar residues" evidence="4">
    <location>
        <begin position="68"/>
        <end position="79"/>
    </location>
</feature>
<keyword evidence="3" id="KW-0862">Zinc</keyword>
<dbReference type="EMBL" id="KZ819323">
    <property type="protein sequence ID" value="PWN22084.1"/>
    <property type="molecule type" value="Genomic_DNA"/>
</dbReference>
<feature type="region of interest" description="Disordered" evidence="4">
    <location>
        <begin position="44"/>
        <end position="79"/>
    </location>
</feature>
<evidence type="ECO:0000313" key="6">
    <source>
        <dbReference type="EMBL" id="PWN22084.1"/>
    </source>
</evidence>
<keyword evidence="1" id="KW-0479">Metal-binding</keyword>
<dbReference type="Gene3D" id="3.30.40.10">
    <property type="entry name" value="Zinc/RING finger domain, C3HC4 (zinc finger)"/>
    <property type="match status" value="1"/>
</dbReference>
<evidence type="ECO:0000256" key="2">
    <source>
        <dbReference type="ARBA" id="ARBA00022771"/>
    </source>
</evidence>
<proteinExistence type="predicted"/>
<name>A0A316UB57_9BASI</name>
<dbReference type="GeneID" id="37013587"/>
<accession>A0A316UB57</accession>
<evidence type="ECO:0000256" key="1">
    <source>
        <dbReference type="ARBA" id="ARBA00022723"/>
    </source>
</evidence>
<dbReference type="Proteomes" id="UP000245942">
    <property type="component" value="Unassembled WGS sequence"/>
</dbReference>
<feature type="domain" description="PHD-type" evidence="5">
    <location>
        <begin position="1"/>
        <end position="36"/>
    </location>
</feature>
<reference evidence="6 7" key="1">
    <citation type="journal article" date="2018" name="Mol. Biol. Evol.">
        <title>Broad Genomic Sampling Reveals a Smut Pathogenic Ancestry of the Fungal Clade Ustilaginomycotina.</title>
        <authorList>
            <person name="Kijpornyongpan T."/>
            <person name="Mondo S.J."/>
            <person name="Barry K."/>
            <person name="Sandor L."/>
            <person name="Lee J."/>
            <person name="Lipzen A."/>
            <person name="Pangilinan J."/>
            <person name="LaButti K."/>
            <person name="Hainaut M."/>
            <person name="Henrissat B."/>
            <person name="Grigoriev I.V."/>
            <person name="Spatafora J.W."/>
            <person name="Aime M.C."/>
        </authorList>
    </citation>
    <scope>NUCLEOTIDE SEQUENCE [LARGE SCALE GENOMIC DNA]</scope>
    <source>
        <strain evidence="6 7">MCA 4718</strain>
    </source>
</reference>
<dbReference type="InterPro" id="IPR011011">
    <property type="entry name" value="Znf_FYVE_PHD"/>
</dbReference>
<dbReference type="InterPro" id="IPR019787">
    <property type="entry name" value="Znf_PHD-finger"/>
</dbReference>
<evidence type="ECO:0000313" key="7">
    <source>
        <dbReference type="Proteomes" id="UP000245942"/>
    </source>
</evidence>
<evidence type="ECO:0000259" key="5">
    <source>
        <dbReference type="Pfam" id="PF00628"/>
    </source>
</evidence>
<dbReference type="SUPFAM" id="SSF57903">
    <property type="entry name" value="FYVE/PHD zinc finger"/>
    <property type="match status" value="1"/>
</dbReference>
<keyword evidence="2" id="KW-0863">Zinc-finger</keyword>
<dbReference type="InterPro" id="IPR013083">
    <property type="entry name" value="Znf_RING/FYVE/PHD"/>
</dbReference>
<organism evidence="6 7">
    <name type="scientific">Pseudomicrostroma glucosiphilum</name>
    <dbReference type="NCBI Taxonomy" id="1684307"/>
    <lineage>
        <taxon>Eukaryota</taxon>
        <taxon>Fungi</taxon>
        <taxon>Dikarya</taxon>
        <taxon>Basidiomycota</taxon>
        <taxon>Ustilaginomycotina</taxon>
        <taxon>Exobasidiomycetes</taxon>
        <taxon>Microstromatales</taxon>
        <taxon>Microstromatales incertae sedis</taxon>
        <taxon>Pseudomicrostroma</taxon>
    </lineage>
</organism>
<dbReference type="Pfam" id="PF00628">
    <property type="entry name" value="PHD"/>
    <property type="match status" value="1"/>
</dbReference>
<dbReference type="GO" id="GO:0000785">
    <property type="term" value="C:chromatin"/>
    <property type="evidence" value="ECO:0007669"/>
    <property type="project" value="UniProtKB-ARBA"/>
</dbReference>
<dbReference type="AlphaFoldDB" id="A0A316UB57"/>
<dbReference type="PANTHER" id="PTHR10333">
    <property type="entry name" value="INHIBITOR OF GROWTH PROTEIN"/>
    <property type="match status" value="1"/>
</dbReference>